<protein>
    <recommendedName>
        <fullName evidence="2">uroporphyrinogen-III C-methyltransferase</fullName>
        <ecNumber evidence="2">2.1.1.107</ecNumber>
    </recommendedName>
</protein>
<comment type="similarity">
    <text evidence="1 8">Belongs to the precorrin methyltransferase family.</text>
</comment>
<evidence type="ECO:0000313" key="11">
    <source>
        <dbReference type="Proteomes" id="UP000028705"/>
    </source>
</evidence>
<dbReference type="InterPro" id="IPR006366">
    <property type="entry name" value="CobA/CysG_C"/>
</dbReference>
<dbReference type="STRING" id="445961.IW15_22595"/>
<evidence type="ECO:0000256" key="4">
    <source>
        <dbReference type="ARBA" id="ARBA00022679"/>
    </source>
</evidence>
<dbReference type="Proteomes" id="UP000028705">
    <property type="component" value="Unassembled WGS sequence"/>
</dbReference>
<evidence type="ECO:0000256" key="7">
    <source>
        <dbReference type="ARBA" id="ARBA00025705"/>
    </source>
</evidence>
<proteinExistence type="inferred from homology"/>
<dbReference type="InterPro" id="IPR000878">
    <property type="entry name" value="4pyrrol_Mease"/>
</dbReference>
<evidence type="ECO:0000256" key="2">
    <source>
        <dbReference type="ARBA" id="ARBA00012162"/>
    </source>
</evidence>
<evidence type="ECO:0000256" key="1">
    <source>
        <dbReference type="ARBA" id="ARBA00005879"/>
    </source>
</evidence>
<evidence type="ECO:0000256" key="8">
    <source>
        <dbReference type="RuleBase" id="RU003960"/>
    </source>
</evidence>
<dbReference type="GO" id="GO:0004851">
    <property type="term" value="F:uroporphyrin-III C-methyltransferase activity"/>
    <property type="evidence" value="ECO:0007669"/>
    <property type="project" value="UniProtKB-EC"/>
</dbReference>
<evidence type="ECO:0000259" key="9">
    <source>
        <dbReference type="Pfam" id="PF00590"/>
    </source>
</evidence>
<feature type="domain" description="Tetrapyrrole methylase" evidence="9">
    <location>
        <begin position="5"/>
        <end position="214"/>
    </location>
</feature>
<dbReference type="CDD" id="cd11642">
    <property type="entry name" value="SUMT"/>
    <property type="match status" value="1"/>
</dbReference>
<dbReference type="FunFam" id="3.40.1010.10:FF:000001">
    <property type="entry name" value="Siroheme synthase"/>
    <property type="match status" value="1"/>
</dbReference>
<keyword evidence="11" id="KW-1185">Reference proteome</keyword>
<dbReference type="SUPFAM" id="SSF53790">
    <property type="entry name" value="Tetrapyrrole methylase"/>
    <property type="match status" value="1"/>
</dbReference>
<organism evidence="10 11">
    <name type="scientific">Chryseobacterium soli</name>
    <dbReference type="NCBI Taxonomy" id="445961"/>
    <lineage>
        <taxon>Bacteria</taxon>
        <taxon>Pseudomonadati</taxon>
        <taxon>Bacteroidota</taxon>
        <taxon>Flavobacteriia</taxon>
        <taxon>Flavobacteriales</taxon>
        <taxon>Weeksellaceae</taxon>
        <taxon>Chryseobacterium group</taxon>
        <taxon>Chryseobacterium</taxon>
    </lineage>
</organism>
<dbReference type="OrthoDB" id="9815856at2"/>
<dbReference type="EMBL" id="JPRH01000019">
    <property type="protein sequence ID" value="KFF09664.1"/>
    <property type="molecule type" value="Genomic_DNA"/>
</dbReference>
<name>A0A085ZZ00_9FLAO</name>
<accession>A0A085ZZ00</accession>
<reference evidence="10 11" key="1">
    <citation type="submission" date="2014-07" db="EMBL/GenBank/DDBJ databases">
        <title>Genome of Chryseobacterium soli DSM 19298.</title>
        <authorList>
            <person name="Stropko S.J."/>
            <person name="Pipes S.E."/>
            <person name="Newman J."/>
        </authorList>
    </citation>
    <scope>NUCLEOTIDE SEQUENCE [LARGE SCALE GENOMIC DNA]</scope>
    <source>
        <strain evidence="10 11">DSM 19298</strain>
    </source>
</reference>
<dbReference type="GO" id="GO:0019354">
    <property type="term" value="P:siroheme biosynthetic process"/>
    <property type="evidence" value="ECO:0007669"/>
    <property type="project" value="InterPro"/>
</dbReference>
<dbReference type="eggNOG" id="COG0007">
    <property type="taxonomic scope" value="Bacteria"/>
</dbReference>
<keyword evidence="3 8" id="KW-0489">Methyltransferase</keyword>
<dbReference type="PROSITE" id="PS00840">
    <property type="entry name" value="SUMT_2"/>
    <property type="match status" value="1"/>
</dbReference>
<evidence type="ECO:0000256" key="6">
    <source>
        <dbReference type="ARBA" id="ARBA00023244"/>
    </source>
</evidence>
<evidence type="ECO:0000256" key="5">
    <source>
        <dbReference type="ARBA" id="ARBA00022691"/>
    </source>
</evidence>
<dbReference type="PANTHER" id="PTHR45790">
    <property type="entry name" value="SIROHEME SYNTHASE-RELATED"/>
    <property type="match status" value="1"/>
</dbReference>
<dbReference type="InterPro" id="IPR014776">
    <property type="entry name" value="4pyrrole_Mease_sub2"/>
</dbReference>
<keyword evidence="5" id="KW-0949">S-adenosyl-L-methionine</keyword>
<dbReference type="NCBIfam" id="NF004790">
    <property type="entry name" value="PRK06136.1"/>
    <property type="match status" value="1"/>
</dbReference>
<dbReference type="GO" id="GO:0032259">
    <property type="term" value="P:methylation"/>
    <property type="evidence" value="ECO:0007669"/>
    <property type="project" value="UniProtKB-KW"/>
</dbReference>
<gene>
    <name evidence="10" type="ORF">IW15_22595</name>
</gene>
<dbReference type="RefSeq" id="WP_034715677.1">
    <property type="nucleotide sequence ID" value="NZ_JPRH01000019.1"/>
</dbReference>
<dbReference type="InterPro" id="IPR014777">
    <property type="entry name" value="4pyrrole_Mease_sub1"/>
</dbReference>
<comment type="caution">
    <text evidence="10">The sequence shown here is derived from an EMBL/GenBank/DDBJ whole genome shotgun (WGS) entry which is preliminary data.</text>
</comment>
<dbReference type="PROSITE" id="PS00839">
    <property type="entry name" value="SUMT_1"/>
    <property type="match status" value="1"/>
</dbReference>
<dbReference type="InterPro" id="IPR050161">
    <property type="entry name" value="Siro_Cobalamin_biosynth"/>
</dbReference>
<evidence type="ECO:0000256" key="3">
    <source>
        <dbReference type="ARBA" id="ARBA00022603"/>
    </source>
</evidence>
<comment type="pathway">
    <text evidence="7">Porphyrin-containing compound metabolism; siroheme biosynthesis; precorrin-2 from uroporphyrinogen III: step 1/1.</text>
</comment>
<dbReference type="Pfam" id="PF00590">
    <property type="entry name" value="TP_methylase"/>
    <property type="match status" value="1"/>
</dbReference>
<keyword evidence="4 8" id="KW-0808">Transferase</keyword>
<dbReference type="NCBIfam" id="TIGR01469">
    <property type="entry name" value="cobA_cysG_Cterm"/>
    <property type="match status" value="1"/>
</dbReference>
<dbReference type="EC" id="2.1.1.107" evidence="2"/>
<dbReference type="AlphaFoldDB" id="A0A085ZZ00"/>
<sequence length="274" mass="30497">MKKGKVYLIGAGPGDPDLITLKAVKALQHSDIVLADRLVSPKILEDHFSGEVIFVGKECRRGASTPQYSINEMMTEYALAGKNVSRLKGGDVSIFSNILDELQVLKEHSIAYEIIPGITASLGAASYSGIPLTARGYSTAVRIMTFYKHDIVHQDHWKDLAETNDTLVFYMSVATLPELIEKLKNENISSSKKIAVIEQATTPLQRVHTCSFEEYETSLKNKKFVSPSLVIIGKVVGLHEEFTWLQNDHSQDQYFAPVENLNTYLTYKSVENAV</sequence>
<dbReference type="PANTHER" id="PTHR45790:SF3">
    <property type="entry name" value="S-ADENOSYL-L-METHIONINE-DEPENDENT UROPORPHYRINOGEN III METHYLTRANSFERASE, CHLOROPLASTIC"/>
    <property type="match status" value="1"/>
</dbReference>
<dbReference type="Gene3D" id="3.30.950.10">
    <property type="entry name" value="Methyltransferase, Cobalt-precorrin-4 Transmethylase, Domain 2"/>
    <property type="match status" value="1"/>
</dbReference>
<dbReference type="Gene3D" id="3.40.1010.10">
    <property type="entry name" value="Cobalt-precorrin-4 Transmethylase, Domain 1"/>
    <property type="match status" value="1"/>
</dbReference>
<dbReference type="InterPro" id="IPR035996">
    <property type="entry name" value="4pyrrol_Methylase_sf"/>
</dbReference>
<dbReference type="InterPro" id="IPR003043">
    <property type="entry name" value="Uropor_MeTrfase_CS"/>
</dbReference>
<keyword evidence="6" id="KW-0627">Porphyrin biosynthesis</keyword>
<evidence type="ECO:0000313" key="10">
    <source>
        <dbReference type="EMBL" id="KFF09664.1"/>
    </source>
</evidence>